<dbReference type="InterPro" id="IPR038826">
    <property type="entry name" value="CCDC178"/>
</dbReference>
<name>A0A0B6ZGU7_9EUPU</name>
<organism evidence="3">
    <name type="scientific">Arion vulgaris</name>
    <dbReference type="NCBI Taxonomy" id="1028688"/>
    <lineage>
        <taxon>Eukaryota</taxon>
        <taxon>Metazoa</taxon>
        <taxon>Spiralia</taxon>
        <taxon>Lophotrochozoa</taxon>
        <taxon>Mollusca</taxon>
        <taxon>Gastropoda</taxon>
        <taxon>Heterobranchia</taxon>
        <taxon>Euthyneura</taxon>
        <taxon>Panpulmonata</taxon>
        <taxon>Eupulmonata</taxon>
        <taxon>Stylommatophora</taxon>
        <taxon>Helicina</taxon>
        <taxon>Arionoidea</taxon>
        <taxon>Arionidae</taxon>
        <taxon>Arion</taxon>
    </lineage>
</organism>
<evidence type="ECO:0000256" key="1">
    <source>
        <dbReference type="SAM" id="Coils"/>
    </source>
</evidence>
<keyword evidence="1" id="KW-0175">Coiled coil</keyword>
<sequence>TDELEQAVSIVLKKVKKLQATKTEMQNTKEDLRAKINETEKQYKESNERFSLTMAEVKPNHQTVKNELFALTSQLETMEERSITIKKKAEEMDAAQIMMEKVARTLQQDIQTLTAEMNELNLRMEAGKKIVDDLLKQFNDTLERLKGSEGKHKSLQKDRHQVLTQHETDKAQEAEKNKELASRYRQLQREYIKQKERMLTSYDERVKTEASITDMKQLKAFQSKLHAALVEYFKLRGLYSQSELSKLEQVSSDNSVRVSELQVNMQRALDHIARFLSSQSEEQLAPHYVWDSARKGKDSQNIPALGVSVKPVAPPMLV</sequence>
<proteinExistence type="predicted"/>
<gene>
    <name evidence="3" type="primary">ORF63356</name>
</gene>
<reference evidence="3" key="1">
    <citation type="submission" date="2014-12" db="EMBL/GenBank/DDBJ databases">
        <title>Insight into the proteome of Arion vulgaris.</title>
        <authorList>
            <person name="Aradska J."/>
            <person name="Bulat T."/>
            <person name="Smidak R."/>
            <person name="Sarate P."/>
            <person name="Gangsoo J."/>
            <person name="Sialana F."/>
            <person name="Bilban M."/>
            <person name="Lubec G."/>
        </authorList>
    </citation>
    <scope>NUCLEOTIDE SEQUENCE</scope>
    <source>
        <tissue evidence="3">Skin</tissue>
    </source>
</reference>
<dbReference type="PANTHER" id="PTHR35088:SF1">
    <property type="entry name" value="COILED-COIL DOMAIN-CONTAINING PROTEIN 178"/>
    <property type="match status" value="1"/>
</dbReference>
<dbReference type="EMBL" id="HACG01020767">
    <property type="protein sequence ID" value="CEK67632.1"/>
    <property type="molecule type" value="Transcribed_RNA"/>
</dbReference>
<evidence type="ECO:0000256" key="2">
    <source>
        <dbReference type="SAM" id="MobiDB-lite"/>
    </source>
</evidence>
<accession>A0A0B6ZGU7</accession>
<evidence type="ECO:0000313" key="3">
    <source>
        <dbReference type="EMBL" id="CEK67632.1"/>
    </source>
</evidence>
<feature type="non-terminal residue" evidence="3">
    <location>
        <position position="1"/>
    </location>
</feature>
<dbReference type="PANTHER" id="PTHR35088">
    <property type="entry name" value="COILED-COIL DOMAIN-CONTAINING PROTEIN 178"/>
    <property type="match status" value="1"/>
</dbReference>
<dbReference type="AlphaFoldDB" id="A0A0B6ZGU7"/>
<feature type="coiled-coil region" evidence="1">
    <location>
        <begin position="15"/>
        <end position="130"/>
    </location>
</feature>
<feature type="region of interest" description="Disordered" evidence="2">
    <location>
        <begin position="147"/>
        <end position="178"/>
    </location>
</feature>
<protein>
    <submittedName>
        <fullName evidence="3">Uncharacterized protein</fullName>
    </submittedName>
</protein>